<keyword evidence="2" id="KW-1185">Reference proteome</keyword>
<sequence>MQMDVKGCNIAPTKSTKLRKERSKMLEAFAPTSALAHPIDNQTDRSLEEKDHLVRSTKKIKNLSESTADQVMNDSIETIIEDQTIVDQGMNDSTQNMTEDQTKKSFKQALTSSKTNEKAFDIDLERLSDDDLLTDEEDNEDIEEADPSQIVGLGPHIPKIKLPSRLIKRIRKPWKDCLIVRLLGKMQGYKFLVSKLSKIWGLQGDFEATDLGLGFFLIKFEMRSDCSRVYTEGLWIIMDHY</sequence>
<comment type="caution">
    <text evidence="1">The sequence shown here is derived from an EMBL/GenBank/DDBJ whole genome shotgun (WGS) entry which is preliminary data.</text>
</comment>
<proteinExistence type="predicted"/>
<dbReference type="EMBL" id="CM045771">
    <property type="protein sequence ID" value="KAI7988089.1"/>
    <property type="molecule type" value="Genomic_DNA"/>
</dbReference>
<gene>
    <name evidence="1" type="ORF">LOK49_LG13G01235</name>
</gene>
<evidence type="ECO:0000313" key="1">
    <source>
        <dbReference type="EMBL" id="KAI7988089.1"/>
    </source>
</evidence>
<reference evidence="1 2" key="1">
    <citation type="journal article" date="2022" name="Plant J.">
        <title>Chromosome-level genome of Camellia lanceoleosa provides a valuable resource for understanding genome evolution and self-incompatibility.</title>
        <authorList>
            <person name="Gong W."/>
            <person name="Xiao S."/>
            <person name="Wang L."/>
            <person name="Liao Z."/>
            <person name="Chang Y."/>
            <person name="Mo W."/>
            <person name="Hu G."/>
            <person name="Li W."/>
            <person name="Zhao G."/>
            <person name="Zhu H."/>
            <person name="Hu X."/>
            <person name="Ji K."/>
            <person name="Xiang X."/>
            <person name="Song Q."/>
            <person name="Yuan D."/>
            <person name="Jin S."/>
            <person name="Zhang L."/>
        </authorList>
    </citation>
    <scope>NUCLEOTIDE SEQUENCE [LARGE SCALE GENOMIC DNA]</scope>
    <source>
        <strain evidence="1">SQ_2022a</strain>
    </source>
</reference>
<protein>
    <submittedName>
        <fullName evidence="1">Uncharacterized protein</fullName>
    </submittedName>
</protein>
<organism evidence="1 2">
    <name type="scientific">Camellia lanceoleosa</name>
    <dbReference type="NCBI Taxonomy" id="1840588"/>
    <lineage>
        <taxon>Eukaryota</taxon>
        <taxon>Viridiplantae</taxon>
        <taxon>Streptophyta</taxon>
        <taxon>Embryophyta</taxon>
        <taxon>Tracheophyta</taxon>
        <taxon>Spermatophyta</taxon>
        <taxon>Magnoliopsida</taxon>
        <taxon>eudicotyledons</taxon>
        <taxon>Gunneridae</taxon>
        <taxon>Pentapetalae</taxon>
        <taxon>asterids</taxon>
        <taxon>Ericales</taxon>
        <taxon>Theaceae</taxon>
        <taxon>Camellia</taxon>
    </lineage>
</organism>
<name>A0ACC0FHC6_9ERIC</name>
<evidence type="ECO:0000313" key="2">
    <source>
        <dbReference type="Proteomes" id="UP001060215"/>
    </source>
</evidence>
<dbReference type="Proteomes" id="UP001060215">
    <property type="component" value="Chromosome 14"/>
</dbReference>
<accession>A0ACC0FHC6</accession>